<keyword evidence="1" id="KW-0812">Transmembrane</keyword>
<keyword evidence="1" id="KW-0472">Membrane</keyword>
<evidence type="ECO:0000256" key="1">
    <source>
        <dbReference type="SAM" id="Phobius"/>
    </source>
</evidence>
<evidence type="ECO:0000313" key="3">
    <source>
        <dbReference type="Proteomes" id="UP001597068"/>
    </source>
</evidence>
<comment type="caution">
    <text evidence="2">The sequence shown here is derived from an EMBL/GenBank/DDBJ whole genome shotgun (WGS) entry which is preliminary data.</text>
</comment>
<feature type="transmembrane region" description="Helical" evidence="1">
    <location>
        <begin position="6"/>
        <end position="27"/>
    </location>
</feature>
<dbReference type="RefSeq" id="WP_253646482.1">
    <property type="nucleotide sequence ID" value="NZ_BAAAMO010000002.1"/>
</dbReference>
<gene>
    <name evidence="2" type="ORF">ACFQ04_07490</name>
</gene>
<keyword evidence="3" id="KW-1185">Reference proteome</keyword>
<name>A0ABW3G5K6_9NOCA</name>
<protein>
    <recommendedName>
        <fullName evidence="4">Methionine/alanine importer small subunit</fullName>
    </recommendedName>
</protein>
<dbReference type="Proteomes" id="UP001597068">
    <property type="component" value="Unassembled WGS sequence"/>
</dbReference>
<proteinExistence type="predicted"/>
<reference evidence="3" key="1">
    <citation type="journal article" date="2019" name="Int. J. Syst. Evol. Microbiol.">
        <title>The Global Catalogue of Microorganisms (GCM) 10K type strain sequencing project: providing services to taxonomists for standard genome sequencing and annotation.</title>
        <authorList>
            <consortium name="The Broad Institute Genomics Platform"/>
            <consortium name="The Broad Institute Genome Sequencing Center for Infectious Disease"/>
            <person name="Wu L."/>
            <person name="Ma J."/>
        </authorList>
    </citation>
    <scope>NUCLEOTIDE SEQUENCE [LARGE SCALE GENOMIC DNA]</scope>
    <source>
        <strain evidence="3">CCUG 50873</strain>
    </source>
</reference>
<keyword evidence="1" id="KW-1133">Transmembrane helix</keyword>
<dbReference type="EMBL" id="JBHTIL010000001">
    <property type="protein sequence ID" value="MFD0925579.1"/>
    <property type="molecule type" value="Genomic_DNA"/>
</dbReference>
<accession>A0ABW3G5K6</accession>
<evidence type="ECO:0000313" key="2">
    <source>
        <dbReference type="EMBL" id="MFD0925579.1"/>
    </source>
</evidence>
<sequence length="56" mass="6060">MSVFLIAVIATVVVVWSTVAVLVAVVVGRSIDLAQEREEAHVPDLVDMRIPVDHGH</sequence>
<organism evidence="2 3">
    <name type="scientific">Williamsia deligens</name>
    <dbReference type="NCBI Taxonomy" id="321325"/>
    <lineage>
        <taxon>Bacteria</taxon>
        <taxon>Bacillati</taxon>
        <taxon>Actinomycetota</taxon>
        <taxon>Actinomycetes</taxon>
        <taxon>Mycobacteriales</taxon>
        <taxon>Nocardiaceae</taxon>
        <taxon>Williamsia</taxon>
    </lineage>
</organism>
<evidence type="ECO:0008006" key="4">
    <source>
        <dbReference type="Google" id="ProtNLM"/>
    </source>
</evidence>